<evidence type="ECO:0000313" key="1">
    <source>
        <dbReference type="EMBL" id="CAG6648639.1"/>
    </source>
</evidence>
<accession>A0A8D8RCJ4</accession>
<organism evidence="1">
    <name type="scientific">Cacopsylla melanoneura</name>
    <dbReference type="NCBI Taxonomy" id="428564"/>
    <lineage>
        <taxon>Eukaryota</taxon>
        <taxon>Metazoa</taxon>
        <taxon>Ecdysozoa</taxon>
        <taxon>Arthropoda</taxon>
        <taxon>Hexapoda</taxon>
        <taxon>Insecta</taxon>
        <taxon>Pterygota</taxon>
        <taxon>Neoptera</taxon>
        <taxon>Paraneoptera</taxon>
        <taxon>Hemiptera</taxon>
        <taxon>Sternorrhyncha</taxon>
        <taxon>Psylloidea</taxon>
        <taxon>Psyllidae</taxon>
        <taxon>Psyllinae</taxon>
        <taxon>Cacopsylla</taxon>
    </lineage>
</organism>
<protein>
    <submittedName>
        <fullName evidence="1">Uncharacterized protein</fullName>
    </submittedName>
</protein>
<dbReference type="EMBL" id="HBUF01153442">
    <property type="protein sequence ID" value="CAG6648639.1"/>
    <property type="molecule type" value="Transcribed_RNA"/>
</dbReference>
<name>A0A8D8RCJ4_9HEMI</name>
<reference evidence="1" key="1">
    <citation type="submission" date="2021-05" db="EMBL/GenBank/DDBJ databases">
        <authorList>
            <person name="Alioto T."/>
            <person name="Alioto T."/>
            <person name="Gomez Garrido J."/>
        </authorList>
    </citation>
    <scope>NUCLEOTIDE SEQUENCE</scope>
</reference>
<dbReference type="AlphaFoldDB" id="A0A8D8RCJ4"/>
<proteinExistence type="predicted"/>
<sequence length="155" mass="18006">MVSCENISKYKTWGMMKELKTKLTVKKGKGLSTDFDQKNLPRLFSGQSFCLIIQRARVQNPAEAECFSLILRDLNMTPVIGMCKASHIQTTLTCEFFMNLSVFFYNSYYKKRGQYLQNVQEILLLKSVKTESKGSIQQKILVFVHSTRFWTTRVH</sequence>